<dbReference type="EC" id="2.7.13.3" evidence="3"/>
<gene>
    <name evidence="14" type="ORF">GWC95_11285</name>
</gene>
<comment type="catalytic activity">
    <reaction evidence="1">
        <text>ATP + protein L-histidine = ADP + protein N-phospho-L-histidine.</text>
        <dbReference type="EC" id="2.7.13.3"/>
    </reaction>
</comment>
<dbReference type="Gene3D" id="3.30.565.10">
    <property type="entry name" value="Histidine kinase-like ATPase, C-terminal domain"/>
    <property type="match status" value="1"/>
</dbReference>
<dbReference type="InterPro" id="IPR029016">
    <property type="entry name" value="GAF-like_dom_sf"/>
</dbReference>
<keyword evidence="5" id="KW-0808">Transferase</keyword>
<dbReference type="InterPro" id="IPR011006">
    <property type="entry name" value="CheY-like_superfamily"/>
</dbReference>
<evidence type="ECO:0000256" key="1">
    <source>
        <dbReference type="ARBA" id="ARBA00000085"/>
    </source>
</evidence>
<protein>
    <recommendedName>
        <fullName evidence="3">histidine kinase</fullName>
        <ecNumber evidence="3">2.7.13.3</ecNumber>
    </recommendedName>
</protein>
<dbReference type="SUPFAM" id="SSF52172">
    <property type="entry name" value="CheY-like"/>
    <property type="match status" value="3"/>
</dbReference>
<dbReference type="InterPro" id="IPR036890">
    <property type="entry name" value="HATPase_C_sf"/>
</dbReference>
<dbReference type="CDD" id="cd00156">
    <property type="entry name" value="REC"/>
    <property type="match status" value="1"/>
</dbReference>
<evidence type="ECO:0000256" key="6">
    <source>
        <dbReference type="ARBA" id="ARBA00022777"/>
    </source>
</evidence>
<dbReference type="SMART" id="SM00388">
    <property type="entry name" value="HisKA"/>
    <property type="match status" value="1"/>
</dbReference>
<dbReference type="Pfam" id="PF00672">
    <property type="entry name" value="HAMP"/>
    <property type="match status" value="1"/>
</dbReference>
<dbReference type="Pfam" id="PF05227">
    <property type="entry name" value="CHASE3"/>
    <property type="match status" value="1"/>
</dbReference>
<dbReference type="CDD" id="cd06225">
    <property type="entry name" value="HAMP"/>
    <property type="match status" value="1"/>
</dbReference>
<dbReference type="RefSeq" id="WP_161818829.1">
    <property type="nucleotide sequence ID" value="NZ_JAACJS010000015.1"/>
</dbReference>
<feature type="domain" description="Histidine kinase" evidence="11">
    <location>
        <begin position="533"/>
        <end position="752"/>
    </location>
</feature>
<dbReference type="CDD" id="cd17546">
    <property type="entry name" value="REC_hyHK_CKI1_RcsC-like"/>
    <property type="match status" value="1"/>
</dbReference>
<dbReference type="SUPFAM" id="SSF47384">
    <property type="entry name" value="Homodimeric domain of signal transducing histidine kinase"/>
    <property type="match status" value="1"/>
</dbReference>
<name>A0ABW9ZWA6_9BACT</name>
<keyword evidence="7" id="KW-0902">Two-component regulatory system</keyword>
<dbReference type="CDD" id="cd16922">
    <property type="entry name" value="HATPase_EvgS-ArcB-TorS-like"/>
    <property type="match status" value="1"/>
</dbReference>
<dbReference type="Pfam" id="PF00512">
    <property type="entry name" value="HisKA"/>
    <property type="match status" value="1"/>
</dbReference>
<dbReference type="CDD" id="cd00082">
    <property type="entry name" value="HisKA"/>
    <property type="match status" value="1"/>
</dbReference>
<dbReference type="InterPro" id="IPR005467">
    <property type="entry name" value="His_kinase_dom"/>
</dbReference>
<reference evidence="14 15" key="1">
    <citation type="submission" date="2020-01" db="EMBL/GenBank/DDBJ databases">
        <title>Genome analysis.</title>
        <authorList>
            <person name="Wu S."/>
            <person name="Wang G."/>
        </authorList>
    </citation>
    <scope>NUCLEOTIDE SEQUENCE [LARGE SCALE GENOMIC DNA]</scope>
    <source>
        <strain evidence="14 15">SYL130</strain>
    </source>
</reference>
<comment type="subcellular location">
    <subcellularLocation>
        <location evidence="2">Membrane</location>
    </subcellularLocation>
</comment>
<keyword evidence="15" id="KW-1185">Reference proteome</keyword>
<dbReference type="Proteomes" id="UP000753802">
    <property type="component" value="Unassembled WGS sequence"/>
</dbReference>
<dbReference type="PROSITE" id="PS50110">
    <property type="entry name" value="RESPONSE_REGULATORY"/>
    <property type="match status" value="3"/>
</dbReference>
<dbReference type="InterPro" id="IPR003594">
    <property type="entry name" value="HATPase_dom"/>
</dbReference>
<dbReference type="SMART" id="SM00448">
    <property type="entry name" value="REC"/>
    <property type="match status" value="3"/>
</dbReference>
<proteinExistence type="predicted"/>
<evidence type="ECO:0000256" key="3">
    <source>
        <dbReference type="ARBA" id="ARBA00012438"/>
    </source>
</evidence>
<dbReference type="Pfam" id="PF00072">
    <property type="entry name" value="Response_reg"/>
    <property type="match status" value="3"/>
</dbReference>
<organism evidence="14 15">
    <name type="scientific">Sediminibacterium roseum</name>
    <dbReference type="NCBI Taxonomy" id="1978412"/>
    <lineage>
        <taxon>Bacteria</taxon>
        <taxon>Pseudomonadati</taxon>
        <taxon>Bacteroidota</taxon>
        <taxon>Chitinophagia</taxon>
        <taxon>Chitinophagales</taxon>
        <taxon>Chitinophagaceae</taxon>
        <taxon>Sediminibacterium</taxon>
    </lineage>
</organism>
<dbReference type="Gene3D" id="1.10.287.130">
    <property type="match status" value="1"/>
</dbReference>
<dbReference type="SMART" id="SM00304">
    <property type="entry name" value="HAMP"/>
    <property type="match status" value="1"/>
</dbReference>
<evidence type="ECO:0000256" key="4">
    <source>
        <dbReference type="ARBA" id="ARBA00022553"/>
    </source>
</evidence>
<dbReference type="PROSITE" id="PS50109">
    <property type="entry name" value="HIS_KIN"/>
    <property type="match status" value="1"/>
</dbReference>
<dbReference type="PANTHER" id="PTHR45339:SF1">
    <property type="entry name" value="HYBRID SIGNAL TRANSDUCTION HISTIDINE KINASE J"/>
    <property type="match status" value="1"/>
</dbReference>
<sequence>MKSTFQRNLLVGFGLSLFLLIVSSIASYISIKNLLTSVEEVQRTDKIIQTIEGTLSTLKDAETGQRGFLLTGRETFLEPYHGAYQKAMSQLQAAKELTNADPVQQKNYADLEAVIANRLQLLQNLIELKKTQNTIDASGLEKGKQHMDEARRIVKAIADHEEKILQERTGKLKTSSANTPLLILVAAILSIVITLVFFVRINNDFKRRQILQKELQDKDEDIARRIHIIQGIAEKISAGDYEVRATDEGADGLGNLSVSLNKMAESLSYSFGLLSDKEWLQTGIANLNTEMIGDVDVRSLSSKIIVFIAGYTRSLVGVVYVAEDDRLSLVNSFAFADENKRREIAIGEGIAGQAAQTGKTIVLTDIPESSILISYATGQAKPKSVMATPIYYEGRVTGVIELASMENYTQNDIAFLEMVSPAIGTALSTAENRKKLQELLEETQSQSEELQAQHNELENVNAELEMQAQRLQASDEEMKVQQEELIHANNELEEKARQLEEKNQQINERNILIQNKAEQLAASTKYKSEFLANMSHELRTPLNSILLLSRLMSDNNESNLTEEQIEYAKVIQSSGQGLLALINEILDLSKIEAGKMDLVFEDVFVHDVIKNLSSIFQPLAQEKHIGFLVDIDRDVPGTVETDNMRLEQVLKNLIANALKFTASGSVGVHVSVKGSNISFAVTDTGIGISEDKQQLIFEAFQQEDGSTRRKYGGTGLGLSISRELAKLLGGEITLKSEVGKGSTFTLTIPLKHTAQQPVETPVQIATKVLEETQAANHPVENKYLSEVIPPDVPDDRNKINRNDKVILIVEDDVNFAKSLVEFTHKQGYKAVVTVRGDEALSLAKLYKPAGILMDIQLPVKDGLEAMDELKNDTETRHIPVHMMSSHEMKMKSLSKGAIDFISKPVAFEKMNDIFQKLEYVLNQGPQKVLIVEENPKHAKALAYFLETYHVNSEIKNTVDAGIQALKSQDVNCVILDMELPAQNAYETLEKVKKTPGLEHLPIIIFTGKSLSRVEEQRIRQYADSIVVKTAYSYQRIIDEVSIFLHLVEENIKPADSQYKKLGMLQDVLKGKTVLIADDDVRNIYSLTRALENLSMNVISAMDGKEALAKLEESKKVDVVLMDMMMPEMDGYTSIQEIRKQGKYRNLPIIAVTAKAMLGDREKCINAGASDYITKPVDIDQLLSLLRVWLYDADV</sequence>
<dbReference type="Gene3D" id="3.40.50.2300">
    <property type="match status" value="3"/>
</dbReference>
<keyword evidence="6" id="KW-0418">Kinase</keyword>
<evidence type="ECO:0000259" key="11">
    <source>
        <dbReference type="PROSITE" id="PS50109"/>
    </source>
</evidence>
<keyword evidence="9" id="KW-0175">Coiled coil</keyword>
<dbReference type="InterPro" id="IPR003660">
    <property type="entry name" value="HAMP_dom"/>
</dbReference>
<dbReference type="InterPro" id="IPR003661">
    <property type="entry name" value="HisK_dim/P_dom"/>
</dbReference>
<keyword evidence="4 8" id="KW-0597">Phosphoprotein</keyword>
<evidence type="ECO:0000256" key="9">
    <source>
        <dbReference type="SAM" id="Coils"/>
    </source>
</evidence>
<accession>A0ABW9ZWA6</accession>
<feature type="domain" description="Response regulatory" evidence="12">
    <location>
        <begin position="805"/>
        <end position="918"/>
    </location>
</feature>
<evidence type="ECO:0000259" key="12">
    <source>
        <dbReference type="PROSITE" id="PS50110"/>
    </source>
</evidence>
<feature type="domain" description="Response regulatory" evidence="12">
    <location>
        <begin position="927"/>
        <end position="1043"/>
    </location>
</feature>
<dbReference type="SUPFAM" id="SSF55874">
    <property type="entry name" value="ATPase domain of HSP90 chaperone/DNA topoisomerase II/histidine kinase"/>
    <property type="match status" value="1"/>
</dbReference>
<evidence type="ECO:0000313" key="14">
    <source>
        <dbReference type="EMBL" id="NCI50509.1"/>
    </source>
</evidence>
<keyword evidence="10" id="KW-1133">Transmembrane helix</keyword>
<dbReference type="SUPFAM" id="SSF55781">
    <property type="entry name" value="GAF domain-like"/>
    <property type="match status" value="1"/>
</dbReference>
<feature type="coiled-coil region" evidence="9">
    <location>
        <begin position="426"/>
        <end position="516"/>
    </location>
</feature>
<feature type="transmembrane region" description="Helical" evidence="10">
    <location>
        <begin position="304"/>
        <end position="322"/>
    </location>
</feature>
<evidence type="ECO:0000256" key="8">
    <source>
        <dbReference type="PROSITE-ProRule" id="PRU00169"/>
    </source>
</evidence>
<feature type="modified residue" description="4-aspartylphosphate" evidence="8">
    <location>
        <position position="976"/>
    </location>
</feature>
<dbReference type="CDD" id="cd19410">
    <property type="entry name" value="HK9-like_sensor"/>
    <property type="match status" value="1"/>
</dbReference>
<evidence type="ECO:0000313" key="15">
    <source>
        <dbReference type="Proteomes" id="UP000753802"/>
    </source>
</evidence>
<dbReference type="InterPro" id="IPR004358">
    <property type="entry name" value="Sig_transdc_His_kin-like_C"/>
</dbReference>
<dbReference type="EMBL" id="JAACJS010000015">
    <property type="protein sequence ID" value="NCI50509.1"/>
    <property type="molecule type" value="Genomic_DNA"/>
</dbReference>
<dbReference type="InterPro" id="IPR036097">
    <property type="entry name" value="HisK_dim/P_sf"/>
</dbReference>
<dbReference type="InterPro" id="IPR001789">
    <property type="entry name" value="Sig_transdc_resp-reg_receiver"/>
</dbReference>
<evidence type="ECO:0000259" key="13">
    <source>
        <dbReference type="PROSITE" id="PS50885"/>
    </source>
</evidence>
<evidence type="ECO:0000256" key="7">
    <source>
        <dbReference type="ARBA" id="ARBA00023012"/>
    </source>
</evidence>
<dbReference type="Pfam" id="PF13185">
    <property type="entry name" value="GAF_2"/>
    <property type="match status" value="1"/>
</dbReference>
<evidence type="ECO:0000256" key="2">
    <source>
        <dbReference type="ARBA" id="ARBA00004370"/>
    </source>
</evidence>
<comment type="caution">
    <text evidence="14">The sequence shown here is derived from an EMBL/GenBank/DDBJ whole genome shotgun (WGS) entry which is preliminary data.</text>
</comment>
<feature type="modified residue" description="4-aspartylphosphate" evidence="8">
    <location>
        <position position="1122"/>
    </location>
</feature>
<dbReference type="PRINTS" id="PR00344">
    <property type="entry name" value="BCTRLSENSOR"/>
</dbReference>
<keyword evidence="10" id="KW-0812">Transmembrane</keyword>
<feature type="transmembrane region" description="Helical" evidence="10">
    <location>
        <begin position="181"/>
        <end position="199"/>
    </location>
</feature>
<dbReference type="SMART" id="SM00065">
    <property type="entry name" value="GAF"/>
    <property type="match status" value="1"/>
</dbReference>
<evidence type="ECO:0000256" key="5">
    <source>
        <dbReference type="ARBA" id="ARBA00022679"/>
    </source>
</evidence>
<feature type="domain" description="HAMP" evidence="13">
    <location>
        <begin position="220"/>
        <end position="272"/>
    </location>
</feature>
<dbReference type="SMART" id="SM00387">
    <property type="entry name" value="HATPase_c"/>
    <property type="match status" value="1"/>
</dbReference>
<evidence type="ECO:0000256" key="10">
    <source>
        <dbReference type="SAM" id="Phobius"/>
    </source>
</evidence>
<feature type="domain" description="Response regulatory" evidence="12">
    <location>
        <begin position="1072"/>
        <end position="1189"/>
    </location>
</feature>
<dbReference type="Pfam" id="PF02518">
    <property type="entry name" value="HATPase_c"/>
    <property type="match status" value="1"/>
</dbReference>
<dbReference type="Gene3D" id="6.10.340.10">
    <property type="match status" value="1"/>
</dbReference>
<dbReference type="Gene3D" id="3.30.450.40">
    <property type="match status" value="1"/>
</dbReference>
<dbReference type="InterPro" id="IPR007891">
    <property type="entry name" value="CHASE3"/>
</dbReference>
<dbReference type="InterPro" id="IPR003018">
    <property type="entry name" value="GAF"/>
</dbReference>
<dbReference type="PANTHER" id="PTHR45339">
    <property type="entry name" value="HYBRID SIGNAL TRANSDUCTION HISTIDINE KINASE J"/>
    <property type="match status" value="1"/>
</dbReference>
<feature type="modified residue" description="4-aspartylphosphate" evidence="8">
    <location>
        <position position="854"/>
    </location>
</feature>
<dbReference type="PROSITE" id="PS50885">
    <property type="entry name" value="HAMP"/>
    <property type="match status" value="1"/>
</dbReference>
<keyword evidence="10" id="KW-0472">Membrane</keyword>